<dbReference type="GO" id="GO:0031012">
    <property type="term" value="C:extracellular matrix"/>
    <property type="evidence" value="ECO:0007669"/>
    <property type="project" value="InterPro"/>
</dbReference>
<evidence type="ECO:0000256" key="19">
    <source>
        <dbReference type="PIRSR" id="PIRSR001191-2"/>
    </source>
</evidence>
<feature type="binding site" evidence="19">
    <location>
        <position position="225"/>
    </location>
    <ligand>
        <name>Zn(2+)</name>
        <dbReference type="ChEBI" id="CHEBI:29105"/>
        <label>2</label>
        <note>catalytic</note>
    </ligand>
</feature>
<feature type="binding site" evidence="20">
    <location>
        <position position="181"/>
    </location>
    <ligand>
        <name>Ca(2+)</name>
        <dbReference type="ChEBI" id="CHEBI:29108"/>
        <label>3</label>
    </ligand>
</feature>
<evidence type="ECO:0000256" key="23">
    <source>
        <dbReference type="PIRSR" id="PIRSR621190-5"/>
    </source>
</evidence>
<evidence type="ECO:0000256" key="22">
    <source>
        <dbReference type="PIRSR" id="PIRSR621190-4"/>
    </source>
</evidence>
<feature type="binding site" evidence="20">
    <location>
        <position position="130"/>
    </location>
    <ligand>
        <name>Ca(2+)</name>
        <dbReference type="ChEBI" id="CHEBI:29108"/>
        <label>1</label>
    </ligand>
</feature>
<evidence type="ECO:0000256" key="5">
    <source>
        <dbReference type="ARBA" id="ARBA00022670"/>
    </source>
</evidence>
<feature type="binding site" evidence="20">
    <location>
        <position position="174"/>
    </location>
    <ligand>
        <name>Zn(2+)</name>
        <dbReference type="ChEBI" id="CHEBI:29105"/>
        <label>1</label>
    </ligand>
</feature>
<feature type="repeat" description="Hemopexin" evidence="24">
    <location>
        <begin position="288"/>
        <end position="337"/>
    </location>
</feature>
<reference evidence="27" key="2">
    <citation type="submission" date="2025-09" db="UniProtKB">
        <authorList>
            <consortium name="Ensembl"/>
        </authorList>
    </citation>
    <scope>IDENTIFICATION</scope>
</reference>
<keyword evidence="8" id="KW-0677">Repeat</keyword>
<evidence type="ECO:0000256" key="12">
    <source>
        <dbReference type="ARBA" id="ARBA00023049"/>
    </source>
</evidence>
<evidence type="ECO:0000256" key="18">
    <source>
        <dbReference type="PIRSR" id="PIRSR001191-1"/>
    </source>
</evidence>
<dbReference type="Gene3D" id="3.40.390.10">
    <property type="entry name" value="Collagenase (Catalytic Domain)"/>
    <property type="match status" value="1"/>
</dbReference>
<comment type="similarity">
    <text evidence="2">Belongs to the peptidase M10A family.</text>
</comment>
<evidence type="ECO:0000313" key="28">
    <source>
        <dbReference type="Proteomes" id="UP000694427"/>
    </source>
</evidence>
<evidence type="ECO:0000256" key="4">
    <source>
        <dbReference type="ARBA" id="ARBA00022530"/>
    </source>
</evidence>
<feature type="modified residue" description="Phosphotyrosine; by PKDCC" evidence="22">
    <location>
        <position position="373"/>
    </location>
</feature>
<dbReference type="GO" id="GO:0030574">
    <property type="term" value="P:collagen catabolic process"/>
    <property type="evidence" value="ECO:0007669"/>
    <property type="project" value="UniProtKB-KW"/>
</dbReference>
<dbReference type="PROSITE" id="PS00546">
    <property type="entry name" value="CYSTEINE_SWITCH"/>
    <property type="match status" value="1"/>
</dbReference>
<keyword evidence="9" id="KW-0378">Hydrolase</keyword>
<evidence type="ECO:0000259" key="26">
    <source>
        <dbReference type="SMART" id="SM00235"/>
    </source>
</evidence>
<protein>
    <recommendedName>
        <fullName evidence="17">interstitial collagenase</fullName>
        <ecNumber evidence="17">3.4.24.7</ecNumber>
    </recommendedName>
</protein>
<feature type="binding site" evidence="19">
    <location>
        <position position="235"/>
    </location>
    <ligand>
        <name>Zn(2+)</name>
        <dbReference type="ChEBI" id="CHEBI:29105"/>
        <label>2</label>
        <note>catalytic</note>
    </ligand>
</feature>
<feature type="binding site" evidence="20">
    <location>
        <position position="164"/>
    </location>
    <ligand>
        <name>Ca(2+)</name>
        <dbReference type="ChEBI" id="CHEBI:29108"/>
        <label>2</label>
    </ligand>
</feature>
<keyword evidence="11 20" id="KW-0106">Calcium</keyword>
<evidence type="ECO:0000256" key="14">
    <source>
        <dbReference type="ARBA" id="ARBA00023145"/>
    </source>
</evidence>
<feature type="active site" evidence="18">
    <location>
        <position position="226"/>
    </location>
</feature>
<evidence type="ECO:0000256" key="16">
    <source>
        <dbReference type="ARBA" id="ARBA00036005"/>
    </source>
</evidence>
<dbReference type="CDD" id="cd04278">
    <property type="entry name" value="ZnMc_MMP"/>
    <property type="match status" value="1"/>
</dbReference>
<feature type="region of interest" description="Disordered" evidence="25">
    <location>
        <begin position="268"/>
        <end position="289"/>
    </location>
</feature>
<keyword evidence="7" id="KW-0732">Signal</keyword>
<reference evidence="27" key="1">
    <citation type="submission" date="2025-08" db="UniProtKB">
        <authorList>
            <consortium name="Ensembl"/>
        </authorList>
    </citation>
    <scope>IDENTIFICATION</scope>
</reference>
<dbReference type="EC" id="3.4.24.7" evidence="17"/>
<comment type="catalytic activity">
    <reaction evidence="16">
        <text>Cleavage of the triple helix of collagen at about three-quarters of the length of the molecule from the N-terminus, at 775-Gly-|-Ile-776 in the alpha1(I) chain. Cleaves synthetic substrates and alpha-macroglobulins at bonds where P1' is a hydrophobic residue.</text>
        <dbReference type="EC" id="3.4.24.7"/>
    </reaction>
</comment>
<dbReference type="InterPro" id="IPR002477">
    <property type="entry name" value="Peptidoglycan-bd-like"/>
</dbReference>
<evidence type="ECO:0000256" key="25">
    <source>
        <dbReference type="SAM" id="MobiDB-lite"/>
    </source>
</evidence>
<dbReference type="Pfam" id="PF00045">
    <property type="entry name" value="Hemopexin"/>
    <property type="match status" value="3"/>
</dbReference>
<dbReference type="PANTHER" id="PTHR10201">
    <property type="entry name" value="MATRIX METALLOPROTEINASE"/>
    <property type="match status" value="1"/>
</dbReference>
<evidence type="ECO:0000256" key="24">
    <source>
        <dbReference type="PROSITE-ProRule" id="PRU01011"/>
    </source>
</evidence>
<dbReference type="FunFam" id="3.40.390.10:FF:000007">
    <property type="entry name" value="Collagenase 3"/>
    <property type="match status" value="1"/>
</dbReference>
<feature type="binding site" evidence="20">
    <location>
        <position position="342"/>
    </location>
    <ligand>
        <name>Ca(2+)</name>
        <dbReference type="ChEBI" id="CHEBI:29108"/>
        <label>4</label>
    </ligand>
</feature>
<dbReference type="AlphaFoldDB" id="A0A8C1JFS4"/>
<keyword evidence="10 19" id="KW-0862">Zinc</keyword>
<dbReference type="InterPro" id="IPR021158">
    <property type="entry name" value="Pept_M10A_Zn_BS"/>
</dbReference>
<dbReference type="SUPFAM" id="SSF50923">
    <property type="entry name" value="Hemopexin-like domain"/>
    <property type="match status" value="1"/>
</dbReference>
<dbReference type="InterPro" id="IPR033739">
    <property type="entry name" value="M10A_MMP"/>
</dbReference>
<feature type="short sequence motif" description="Cysteine switch" evidence="23">
    <location>
        <begin position="96"/>
        <end position="103"/>
    </location>
</feature>
<evidence type="ECO:0000256" key="13">
    <source>
        <dbReference type="ARBA" id="ARBA00023105"/>
    </source>
</evidence>
<accession>A0A8C1JFS4</accession>
<dbReference type="PIRSF" id="PIRSF001191">
    <property type="entry name" value="Peptidase_M10A_matrix"/>
    <property type="match status" value="1"/>
</dbReference>
<dbReference type="InterPro" id="IPR036365">
    <property type="entry name" value="PGBD-like_sf"/>
</dbReference>
<feature type="binding site" evidence="20">
    <location>
        <position position="205"/>
    </location>
    <ligand>
        <name>Ca(2+)</name>
        <dbReference type="ChEBI" id="CHEBI:29108"/>
        <label>1</label>
    </ligand>
</feature>
<dbReference type="InterPro" id="IPR000585">
    <property type="entry name" value="Hemopexin-like_dom"/>
</dbReference>
<keyword evidence="3" id="KW-0964">Secreted</keyword>
<feature type="binding site" description="in inhibited form" evidence="20">
    <location>
        <position position="98"/>
    </location>
    <ligand>
        <name>Zn(2+)</name>
        <dbReference type="ChEBI" id="CHEBI:29105"/>
        <label>2</label>
        <note>catalytic</note>
    </ligand>
</feature>
<feature type="binding site" evidence="20">
    <location>
        <position position="198"/>
    </location>
    <ligand>
        <name>Ca(2+)</name>
        <dbReference type="ChEBI" id="CHEBI:29108"/>
        <label>2</label>
    </ligand>
</feature>
<dbReference type="SMART" id="SM00235">
    <property type="entry name" value="ZnMc"/>
    <property type="match status" value="1"/>
</dbReference>
<evidence type="ECO:0000256" key="6">
    <source>
        <dbReference type="ARBA" id="ARBA00022723"/>
    </source>
</evidence>
<dbReference type="PROSITE" id="PS51642">
    <property type="entry name" value="HEMOPEXIN_2"/>
    <property type="match status" value="3"/>
</dbReference>
<feature type="binding site" evidence="20">
    <location>
        <position position="176"/>
    </location>
    <ligand>
        <name>Zn(2+)</name>
        <dbReference type="ChEBI" id="CHEBI:29105"/>
        <label>1</label>
    </ligand>
</feature>
<evidence type="ECO:0000256" key="21">
    <source>
        <dbReference type="PIRSR" id="PIRSR621190-3"/>
    </source>
</evidence>
<organism evidence="27 28">
    <name type="scientific">Cyprinus carpio</name>
    <name type="common">Common carp</name>
    <dbReference type="NCBI Taxonomy" id="7962"/>
    <lineage>
        <taxon>Eukaryota</taxon>
        <taxon>Metazoa</taxon>
        <taxon>Chordata</taxon>
        <taxon>Craniata</taxon>
        <taxon>Vertebrata</taxon>
        <taxon>Euteleostomi</taxon>
        <taxon>Actinopterygii</taxon>
        <taxon>Neopterygii</taxon>
        <taxon>Teleostei</taxon>
        <taxon>Ostariophysi</taxon>
        <taxon>Cypriniformes</taxon>
        <taxon>Cyprinidae</taxon>
        <taxon>Cyprininae</taxon>
        <taxon>Cyprinus</taxon>
    </lineage>
</organism>
<dbReference type="CDD" id="cd00094">
    <property type="entry name" value="HX"/>
    <property type="match status" value="1"/>
</dbReference>
<feature type="binding site" evidence="20">
    <location>
        <position position="182"/>
    </location>
    <ligand>
        <name>Ca(2+)</name>
        <dbReference type="ChEBI" id="CHEBI:29108"/>
        <label>3</label>
    </ligand>
</feature>
<feature type="repeat" description="Hemopexin" evidence="24">
    <location>
        <begin position="338"/>
        <end position="384"/>
    </location>
</feature>
<proteinExistence type="inferred from homology"/>
<dbReference type="Gene3D" id="2.110.10.10">
    <property type="entry name" value="Hemopexin-like domain"/>
    <property type="match status" value="1"/>
</dbReference>
<dbReference type="Pfam" id="PF00413">
    <property type="entry name" value="Peptidase_M10"/>
    <property type="match status" value="1"/>
</dbReference>
<evidence type="ECO:0000256" key="3">
    <source>
        <dbReference type="ARBA" id="ARBA00022525"/>
    </source>
</evidence>
<name>A0A8C1JFS4_CYPCA</name>
<dbReference type="FunFam" id="2.110.10.10:FF:000002">
    <property type="entry name" value="Matrix metallopeptidase 3"/>
    <property type="match status" value="1"/>
</dbReference>
<evidence type="ECO:0000256" key="10">
    <source>
        <dbReference type="ARBA" id="ARBA00022833"/>
    </source>
</evidence>
<dbReference type="GO" id="GO:0008270">
    <property type="term" value="F:zinc ion binding"/>
    <property type="evidence" value="ECO:0007669"/>
    <property type="project" value="InterPro"/>
</dbReference>
<keyword evidence="6 19" id="KW-0479">Metal-binding</keyword>
<keyword evidence="12" id="KW-0482">Metalloprotease</keyword>
<dbReference type="InterPro" id="IPR021190">
    <property type="entry name" value="Pept_M10A"/>
</dbReference>
<comment type="cofactor">
    <cofactor evidence="20">
        <name>Zn(2+)</name>
        <dbReference type="ChEBI" id="CHEBI:29105"/>
    </cofactor>
    <text evidence="20">Binds 2 Zn(2+) ions per subunit.</text>
</comment>
<dbReference type="PRINTS" id="PR00138">
    <property type="entry name" value="MATRIXIN"/>
</dbReference>
<dbReference type="PROSITE" id="PS00024">
    <property type="entry name" value="HEMOPEXIN"/>
    <property type="match status" value="1"/>
</dbReference>
<dbReference type="InterPro" id="IPR006026">
    <property type="entry name" value="Peptidase_Metallo"/>
</dbReference>
<feature type="binding site" evidence="20">
    <location>
        <position position="344"/>
    </location>
    <ligand>
        <name>Ca(2+)</name>
        <dbReference type="ChEBI" id="CHEBI:29108"/>
        <label>5</label>
    </ligand>
</feature>
<feature type="binding site" evidence="20">
    <location>
        <position position="298"/>
    </location>
    <ligand>
        <name>Ca(2+)</name>
        <dbReference type="ChEBI" id="CHEBI:29108"/>
        <label>4</label>
    </ligand>
</feature>
<dbReference type="InterPro" id="IPR018487">
    <property type="entry name" value="Hemopexin-like_repeat"/>
</dbReference>
<dbReference type="InterPro" id="IPR024079">
    <property type="entry name" value="MetalloPept_cat_dom_sf"/>
</dbReference>
<dbReference type="PANTHER" id="PTHR10201:SF151">
    <property type="entry name" value="INTERSTITIAL COLLAGENASE"/>
    <property type="match status" value="1"/>
</dbReference>
<keyword evidence="4" id="KW-0272">Extracellular matrix</keyword>
<feature type="binding site" evidence="20">
    <location>
        <position position="202"/>
    </location>
    <ligand>
        <name>Zn(2+)</name>
        <dbReference type="ChEBI" id="CHEBI:29105"/>
        <label>1</label>
    </ligand>
</feature>
<comment type="cofactor">
    <cofactor evidence="20">
        <name>Ca(2+)</name>
        <dbReference type="ChEBI" id="CHEBI:29108"/>
    </cofactor>
    <text evidence="20">Can bind about 5 Ca(2+) ions per subunit.</text>
</comment>
<feature type="binding site" evidence="20">
    <location>
        <position position="204"/>
    </location>
    <ligand>
        <name>Ca(2+)</name>
        <dbReference type="ChEBI" id="CHEBI:29108"/>
        <label>3</label>
    </ligand>
</feature>
<feature type="binding site" evidence="20">
    <location>
        <position position="189"/>
    </location>
    <ligand>
        <name>Zn(2+)</name>
        <dbReference type="ChEBI" id="CHEBI:29105"/>
        <label>1</label>
    </ligand>
</feature>
<evidence type="ECO:0000256" key="17">
    <source>
        <dbReference type="ARBA" id="ARBA00038924"/>
    </source>
</evidence>
<keyword evidence="15 21" id="KW-1015">Disulfide bond</keyword>
<feature type="binding site" evidence="20">
    <location>
        <position position="207"/>
    </location>
    <ligand>
        <name>Ca(2+)</name>
        <dbReference type="ChEBI" id="CHEBI:29108"/>
        <label>1</label>
    </ligand>
</feature>
<feature type="domain" description="Peptidase metallopeptidase" evidence="26">
    <location>
        <begin position="111"/>
        <end position="271"/>
    </location>
</feature>
<comment type="subcellular location">
    <subcellularLocation>
        <location evidence="1">Secreted</location>
        <location evidence="1">Extracellular space</location>
        <location evidence="1">Extracellular matrix</location>
    </subcellularLocation>
</comment>
<dbReference type="Pfam" id="PF01471">
    <property type="entry name" value="PG_binding_1"/>
    <property type="match status" value="1"/>
</dbReference>
<dbReference type="GO" id="GO:0004222">
    <property type="term" value="F:metalloendopeptidase activity"/>
    <property type="evidence" value="ECO:0007669"/>
    <property type="project" value="UniProtKB-EC"/>
</dbReference>
<dbReference type="GO" id="GO:0030198">
    <property type="term" value="P:extracellular matrix organization"/>
    <property type="evidence" value="ECO:0007669"/>
    <property type="project" value="TreeGrafter"/>
</dbReference>
<feature type="binding site" evidence="20">
    <location>
        <position position="200"/>
    </location>
    <ligand>
        <name>Ca(2+)</name>
        <dbReference type="ChEBI" id="CHEBI:29108"/>
        <label>2</label>
    </ligand>
</feature>
<sequence length="478" mass="54380">MFCAAGVGPLIQLHGSVNANVYQNLLQHHAGTSLQAPLNQPNYLTKLYGLKKQSSSDAEKRVTSSMSQRLKEMQQFFRLKVTGKLDDETLDVMRKPRCGVPDVAAYSVFQGDYKWKKHNLTYRIENYTPDMSVAEVDDSIKRALQVWADVTPLRFTRLHRGTADIMISFAVGDHRDGYPFDGPDGFLAHAFPPFEGLGGDAHFDDDETFFYRSPEGYNLFLVAAHEFGHSLGLEHSQDPGALMFPTYVYRDIDTFVLPHDDVSGIQSLYGPNPDVNPKDPKPKPPVTPNKCDPKLVLDAVTLLRGELMFFKASFFWRSYPQSATVEQHLIKAFWPEIPDHVDAAFESPLEDKVFIIKGEKVWALYGYDMVQGYPKSLSMFSLPEKVKKIDAVLYDVTSYKILFFVDNQIYSYNEEQRTMEEGYPKPVKDVFPEMKGKVTAAIQYKGFNYLFSGPIMFEFGAHDNKLLRVLNNNYFLPC</sequence>
<dbReference type="SUPFAM" id="SSF47090">
    <property type="entry name" value="PGBD-like"/>
    <property type="match status" value="1"/>
</dbReference>
<keyword evidence="13" id="KW-0177">Collagen degradation</keyword>
<evidence type="ECO:0000256" key="1">
    <source>
        <dbReference type="ARBA" id="ARBA00004498"/>
    </source>
</evidence>
<dbReference type="Proteomes" id="UP000694427">
    <property type="component" value="Unplaced"/>
</dbReference>
<evidence type="ECO:0000313" key="27">
    <source>
        <dbReference type="Ensembl" id="ENSCCRP00010032061.1"/>
    </source>
</evidence>
<dbReference type="Ensembl" id="ENSCCRT00010035163.1">
    <property type="protein sequence ID" value="ENSCCRP00010032061.1"/>
    <property type="gene ID" value="ENSCCRG00010013418.1"/>
</dbReference>
<dbReference type="InterPro" id="IPR036375">
    <property type="entry name" value="Hemopexin-like_dom_sf"/>
</dbReference>
<evidence type="ECO:0000256" key="15">
    <source>
        <dbReference type="ARBA" id="ARBA00023157"/>
    </source>
</evidence>
<dbReference type="GO" id="GO:0006508">
    <property type="term" value="P:proteolysis"/>
    <property type="evidence" value="ECO:0007669"/>
    <property type="project" value="UniProtKB-KW"/>
</dbReference>
<feature type="binding site" evidence="20">
    <location>
        <position position="243"/>
    </location>
    <ligand>
        <name>Zn(2+)</name>
        <dbReference type="ChEBI" id="CHEBI:29105"/>
        <label>2</label>
        <note>catalytic</note>
    </ligand>
</feature>
<dbReference type="InterPro" id="IPR018486">
    <property type="entry name" value="Hemopexin_CS"/>
</dbReference>
<feature type="binding site" evidence="19">
    <location>
        <position position="229"/>
    </location>
    <ligand>
        <name>Zn(2+)</name>
        <dbReference type="ChEBI" id="CHEBI:29105"/>
        <label>2</label>
        <note>catalytic</note>
    </ligand>
</feature>
<dbReference type="SMART" id="SM00120">
    <property type="entry name" value="HX"/>
    <property type="match status" value="4"/>
</dbReference>
<dbReference type="SUPFAM" id="SSF55486">
    <property type="entry name" value="Metalloproteases ('zincins'), catalytic domain"/>
    <property type="match status" value="1"/>
</dbReference>
<evidence type="ECO:0000256" key="11">
    <source>
        <dbReference type="ARBA" id="ARBA00022837"/>
    </source>
</evidence>
<feature type="binding site" evidence="20">
    <location>
        <position position="207"/>
    </location>
    <ligand>
        <name>Ca(2+)</name>
        <dbReference type="ChEBI" id="CHEBI:29108"/>
        <label>3</label>
    </ligand>
</feature>
<evidence type="ECO:0000256" key="7">
    <source>
        <dbReference type="ARBA" id="ARBA00022729"/>
    </source>
</evidence>
<dbReference type="InterPro" id="IPR001818">
    <property type="entry name" value="Pept_M10_metallopeptidase"/>
</dbReference>
<keyword evidence="28" id="KW-1185">Reference proteome</keyword>
<feature type="disulfide bond" evidence="21">
    <location>
        <begin position="291"/>
        <end position="478"/>
    </location>
</feature>
<evidence type="ECO:0000256" key="8">
    <source>
        <dbReference type="ARBA" id="ARBA00022737"/>
    </source>
</evidence>
<evidence type="ECO:0000256" key="20">
    <source>
        <dbReference type="PIRSR" id="PIRSR621190-2"/>
    </source>
</evidence>
<keyword evidence="5" id="KW-0645">Protease</keyword>
<evidence type="ECO:0000256" key="9">
    <source>
        <dbReference type="ARBA" id="ARBA00022801"/>
    </source>
</evidence>
<keyword evidence="14" id="KW-0865">Zymogen</keyword>
<evidence type="ECO:0000256" key="2">
    <source>
        <dbReference type="ARBA" id="ARBA00010370"/>
    </source>
</evidence>
<feature type="repeat" description="Hemopexin" evidence="24">
    <location>
        <begin position="386"/>
        <end position="434"/>
    </location>
</feature>